<keyword evidence="2 6" id="KW-0812">Transmembrane</keyword>
<evidence type="ECO:0000256" key="4">
    <source>
        <dbReference type="ARBA" id="ARBA00023136"/>
    </source>
</evidence>
<keyword evidence="4 6" id="KW-0472">Membrane</keyword>
<sequence>MTGDRRPTAPRPPRSPADRAAVQRRTLTVVVVAQMLGGAGLAAGVTVGALLAQDMLGGDALAGLPVALTTAGSASAAYAVGRLSQRRGRRVGLAAGFGVGALGALGIVVAAVLDSPVLLFAALFVYGSGTATNLQARYAGTDLATPERRGTAVSTALVATTVGAVAGPLSVDELGSAAAAAGLPALAGPFALAALAFGAAAVVVTLLLRPDPLLLARAEGDDGLRAGPRVGPRVGGGFADLGPRARAGVVTGAAVMVVTQVAMVAIMTMTPVHLRPHHGLGDIGLVIALHITAMFLPSLVTGRLVDRLGRDVMALAGAAVLLAAGLVAALAPAESLGLLVLALVLLGLGWNIGLISGTTMLVDATDLTTRARVQGGVDVLIAVSGSGAGVLSGFVVAGSSFFTLSLVGGASSLLLLPFLLHHRRVRLA</sequence>
<evidence type="ECO:0000259" key="7">
    <source>
        <dbReference type="PROSITE" id="PS50850"/>
    </source>
</evidence>
<dbReference type="EMBL" id="JBHMDM010000007">
    <property type="protein sequence ID" value="MFB9378079.1"/>
    <property type="molecule type" value="Genomic_DNA"/>
</dbReference>
<keyword evidence="3 6" id="KW-1133">Transmembrane helix</keyword>
<feature type="transmembrane region" description="Helical" evidence="6">
    <location>
        <begin position="401"/>
        <end position="420"/>
    </location>
</feature>
<evidence type="ECO:0000313" key="9">
    <source>
        <dbReference type="Proteomes" id="UP001589748"/>
    </source>
</evidence>
<feature type="transmembrane region" description="Helical" evidence="6">
    <location>
        <begin position="93"/>
        <end position="113"/>
    </location>
</feature>
<evidence type="ECO:0000313" key="8">
    <source>
        <dbReference type="EMBL" id="MFB9378079.1"/>
    </source>
</evidence>
<evidence type="ECO:0000256" key="1">
    <source>
        <dbReference type="ARBA" id="ARBA00004651"/>
    </source>
</evidence>
<evidence type="ECO:0000256" key="6">
    <source>
        <dbReference type="SAM" id="Phobius"/>
    </source>
</evidence>
<feature type="transmembrane region" description="Helical" evidence="6">
    <location>
        <begin position="183"/>
        <end position="208"/>
    </location>
</feature>
<dbReference type="PANTHER" id="PTHR23534">
    <property type="entry name" value="MFS PERMEASE"/>
    <property type="match status" value="1"/>
</dbReference>
<dbReference type="Gene3D" id="1.20.1250.20">
    <property type="entry name" value="MFS general substrate transporter like domains"/>
    <property type="match status" value="1"/>
</dbReference>
<dbReference type="SUPFAM" id="SSF103473">
    <property type="entry name" value="MFS general substrate transporter"/>
    <property type="match status" value="1"/>
</dbReference>
<dbReference type="PROSITE" id="PS50850">
    <property type="entry name" value="MFS"/>
    <property type="match status" value="1"/>
</dbReference>
<feature type="transmembrane region" description="Helical" evidence="6">
    <location>
        <begin position="312"/>
        <end position="330"/>
    </location>
</feature>
<evidence type="ECO:0000256" key="3">
    <source>
        <dbReference type="ARBA" id="ARBA00022989"/>
    </source>
</evidence>
<feature type="transmembrane region" description="Helical" evidence="6">
    <location>
        <begin position="62"/>
        <end position="81"/>
    </location>
</feature>
<dbReference type="InterPro" id="IPR036259">
    <property type="entry name" value="MFS_trans_sf"/>
</dbReference>
<feature type="transmembrane region" description="Helical" evidence="6">
    <location>
        <begin position="336"/>
        <end position="355"/>
    </location>
</feature>
<name>A0ABV5LVF9_9ACTN</name>
<feature type="region of interest" description="Disordered" evidence="5">
    <location>
        <begin position="1"/>
        <end position="20"/>
    </location>
</feature>
<feature type="transmembrane region" description="Helical" evidence="6">
    <location>
        <begin position="376"/>
        <end position="395"/>
    </location>
</feature>
<comment type="caution">
    <text evidence="8">The sequence shown here is derived from an EMBL/GenBank/DDBJ whole genome shotgun (WGS) entry which is preliminary data.</text>
</comment>
<evidence type="ECO:0000256" key="2">
    <source>
        <dbReference type="ARBA" id="ARBA00022692"/>
    </source>
</evidence>
<reference evidence="8 9" key="1">
    <citation type="submission" date="2024-09" db="EMBL/GenBank/DDBJ databases">
        <authorList>
            <person name="Sun Q."/>
            <person name="Mori K."/>
        </authorList>
    </citation>
    <scope>NUCLEOTIDE SEQUENCE [LARGE SCALE GENOMIC DNA]</scope>
    <source>
        <strain evidence="8 9">TISTR 1856</strain>
    </source>
</reference>
<protein>
    <submittedName>
        <fullName evidence="8">MFS transporter</fullName>
    </submittedName>
</protein>
<dbReference type="Pfam" id="PF07690">
    <property type="entry name" value="MFS_1"/>
    <property type="match status" value="1"/>
</dbReference>
<feature type="transmembrane region" description="Helical" evidence="6">
    <location>
        <begin position="151"/>
        <end position="171"/>
    </location>
</feature>
<feature type="transmembrane region" description="Helical" evidence="6">
    <location>
        <begin position="247"/>
        <end position="267"/>
    </location>
</feature>
<evidence type="ECO:0000256" key="5">
    <source>
        <dbReference type="SAM" id="MobiDB-lite"/>
    </source>
</evidence>
<gene>
    <name evidence="8" type="ORF">ACFFVI_13995</name>
</gene>
<dbReference type="Proteomes" id="UP001589748">
    <property type="component" value="Unassembled WGS sequence"/>
</dbReference>
<keyword evidence="9" id="KW-1185">Reference proteome</keyword>
<dbReference type="RefSeq" id="WP_380137450.1">
    <property type="nucleotide sequence ID" value="NZ_JBHLUI010000008.1"/>
</dbReference>
<comment type="subcellular location">
    <subcellularLocation>
        <location evidence="1">Cell membrane</location>
        <topology evidence="1">Multi-pass membrane protein</topology>
    </subcellularLocation>
</comment>
<dbReference type="InterPro" id="IPR011701">
    <property type="entry name" value="MFS"/>
</dbReference>
<feature type="transmembrane region" description="Helical" evidence="6">
    <location>
        <begin position="119"/>
        <end position="139"/>
    </location>
</feature>
<proteinExistence type="predicted"/>
<feature type="transmembrane region" description="Helical" evidence="6">
    <location>
        <begin position="279"/>
        <end position="300"/>
    </location>
</feature>
<dbReference type="InterPro" id="IPR020846">
    <property type="entry name" value="MFS_dom"/>
</dbReference>
<dbReference type="PANTHER" id="PTHR23534:SF1">
    <property type="entry name" value="MAJOR FACILITATOR SUPERFAMILY PROTEIN"/>
    <property type="match status" value="1"/>
</dbReference>
<feature type="domain" description="Major facilitator superfamily (MFS) profile" evidence="7">
    <location>
        <begin position="26"/>
        <end position="423"/>
    </location>
</feature>
<accession>A0ABV5LVF9</accession>
<feature type="transmembrane region" description="Helical" evidence="6">
    <location>
        <begin position="27"/>
        <end position="50"/>
    </location>
</feature>
<organism evidence="8 9">
    <name type="scientific">Kineococcus gynurae</name>
    <dbReference type="NCBI Taxonomy" id="452979"/>
    <lineage>
        <taxon>Bacteria</taxon>
        <taxon>Bacillati</taxon>
        <taxon>Actinomycetota</taxon>
        <taxon>Actinomycetes</taxon>
        <taxon>Kineosporiales</taxon>
        <taxon>Kineosporiaceae</taxon>
        <taxon>Kineococcus</taxon>
    </lineage>
</organism>